<dbReference type="EC" id="2.5.1.18" evidence="3"/>
<comment type="catalytic activity">
    <reaction evidence="5">
        <text>RX + glutathione = an S-substituted glutathione + a halide anion + H(+)</text>
        <dbReference type="Rhea" id="RHEA:16437"/>
        <dbReference type="ChEBI" id="CHEBI:15378"/>
        <dbReference type="ChEBI" id="CHEBI:16042"/>
        <dbReference type="ChEBI" id="CHEBI:17792"/>
        <dbReference type="ChEBI" id="CHEBI:57925"/>
        <dbReference type="ChEBI" id="CHEBI:90779"/>
        <dbReference type="EC" id="2.5.1.18"/>
    </reaction>
</comment>
<dbReference type="SFLD" id="SFLDG00363">
    <property type="entry name" value="AMPS_(cytGST):_Alpha-__Mu-__Pi"/>
    <property type="match status" value="1"/>
</dbReference>
<dbReference type="PROSITE" id="PS50405">
    <property type="entry name" value="GST_CTER"/>
    <property type="match status" value="1"/>
</dbReference>
<dbReference type="InterPro" id="IPR036282">
    <property type="entry name" value="Glutathione-S-Trfase_C_sf"/>
</dbReference>
<evidence type="ECO:0000256" key="5">
    <source>
        <dbReference type="ARBA" id="ARBA00047960"/>
    </source>
</evidence>
<sequence>MSKFILGYWDVRGFGEAIRYMLEYLEVDYEDRRYVAQGPPPKWEGSTFHPVRDSLGLDFPNVPYVIDGEVRMTQMSAIMKYISRRFNALAPRSEEQTRKCDMLDEVIRDFSIGFYLVCYEYEDFDVKKDKYFKETLPAIATQLERFLADSTWLIGDELTYVDFKACSFLDQILVMEPDCLNQYKTIKAYLKRFFALKAIAAYRNSNKFKKLPIASPFAKWGGQKEA</sequence>
<evidence type="ECO:0000256" key="4">
    <source>
        <dbReference type="ARBA" id="ARBA00022679"/>
    </source>
</evidence>
<dbReference type="PROSITE" id="PS50404">
    <property type="entry name" value="GST_NTER"/>
    <property type="match status" value="1"/>
</dbReference>
<evidence type="ECO:0000259" key="6">
    <source>
        <dbReference type="PROSITE" id="PS50404"/>
    </source>
</evidence>
<dbReference type="InterPro" id="IPR036249">
    <property type="entry name" value="Thioredoxin-like_sf"/>
</dbReference>
<dbReference type="InterPro" id="IPR010987">
    <property type="entry name" value="Glutathione-S-Trfase_C-like"/>
</dbReference>
<keyword evidence="4" id="KW-0808">Transferase</keyword>
<dbReference type="PANTHER" id="PTHR11571:SF222">
    <property type="entry name" value="GLUTATHIONE TRANSFERASE"/>
    <property type="match status" value="1"/>
</dbReference>
<dbReference type="InterPro" id="IPR050213">
    <property type="entry name" value="GST_superfamily"/>
</dbReference>
<reference evidence="8 9" key="1">
    <citation type="submission" date="2024-02" db="EMBL/GenBank/DDBJ databases">
        <authorList>
            <person name="Daric V."/>
            <person name="Darras S."/>
        </authorList>
    </citation>
    <scope>NUCLEOTIDE SEQUENCE [LARGE SCALE GENOMIC DNA]</scope>
</reference>
<dbReference type="SUPFAM" id="SSF47616">
    <property type="entry name" value="GST C-terminal domain-like"/>
    <property type="match status" value="1"/>
</dbReference>
<dbReference type="Pfam" id="PF02798">
    <property type="entry name" value="GST_N"/>
    <property type="match status" value="1"/>
</dbReference>
<comment type="caution">
    <text evidence="8">The sequence shown here is derived from an EMBL/GenBank/DDBJ whole genome shotgun (WGS) entry which is preliminary data.</text>
</comment>
<dbReference type="SFLD" id="SFLDG01205">
    <property type="entry name" value="AMPS.1"/>
    <property type="match status" value="1"/>
</dbReference>
<comment type="function">
    <text evidence="1">Conjugation of reduced glutathione to a wide number of exogenous and endogenous hydrophobic electrophiles.</text>
</comment>
<evidence type="ECO:0000313" key="8">
    <source>
        <dbReference type="EMBL" id="CAK8679042.1"/>
    </source>
</evidence>
<evidence type="ECO:0000259" key="7">
    <source>
        <dbReference type="PROSITE" id="PS50405"/>
    </source>
</evidence>
<evidence type="ECO:0000256" key="1">
    <source>
        <dbReference type="ARBA" id="ARBA00003701"/>
    </source>
</evidence>
<evidence type="ECO:0000256" key="3">
    <source>
        <dbReference type="ARBA" id="ARBA00012452"/>
    </source>
</evidence>
<evidence type="ECO:0000313" key="9">
    <source>
        <dbReference type="Proteomes" id="UP001642483"/>
    </source>
</evidence>
<dbReference type="Proteomes" id="UP001642483">
    <property type="component" value="Unassembled WGS sequence"/>
</dbReference>
<dbReference type="SFLD" id="SFLDS00019">
    <property type="entry name" value="Glutathione_Transferase_(cytos"/>
    <property type="match status" value="1"/>
</dbReference>
<name>A0ABP0FKV1_CLALP</name>
<dbReference type="InterPro" id="IPR004046">
    <property type="entry name" value="GST_C"/>
</dbReference>
<dbReference type="InterPro" id="IPR040079">
    <property type="entry name" value="Glutathione_S-Trfase"/>
</dbReference>
<dbReference type="InterPro" id="IPR004045">
    <property type="entry name" value="Glutathione_S-Trfase_N"/>
</dbReference>
<proteinExistence type="inferred from homology"/>
<dbReference type="Gene3D" id="1.20.1050.130">
    <property type="match status" value="1"/>
</dbReference>
<dbReference type="PANTHER" id="PTHR11571">
    <property type="entry name" value="GLUTATHIONE S-TRANSFERASE"/>
    <property type="match status" value="1"/>
</dbReference>
<accession>A0ABP0FKV1</accession>
<feature type="domain" description="GST N-terminal" evidence="6">
    <location>
        <begin position="2"/>
        <end position="90"/>
    </location>
</feature>
<protein>
    <recommendedName>
        <fullName evidence="3">glutathione transferase</fullName>
        <ecNumber evidence="3">2.5.1.18</ecNumber>
    </recommendedName>
</protein>
<dbReference type="SUPFAM" id="SSF52833">
    <property type="entry name" value="Thioredoxin-like"/>
    <property type="match status" value="1"/>
</dbReference>
<dbReference type="EMBL" id="CAWYQH010000057">
    <property type="protein sequence ID" value="CAK8679042.1"/>
    <property type="molecule type" value="Genomic_DNA"/>
</dbReference>
<dbReference type="Pfam" id="PF14497">
    <property type="entry name" value="GST_C_3"/>
    <property type="match status" value="1"/>
</dbReference>
<keyword evidence="9" id="KW-1185">Reference proteome</keyword>
<gene>
    <name evidence="8" type="ORF">CVLEPA_LOCUS9306</name>
</gene>
<evidence type="ECO:0000256" key="2">
    <source>
        <dbReference type="ARBA" id="ARBA00005861"/>
    </source>
</evidence>
<comment type="similarity">
    <text evidence="2">Belongs to the GST superfamily. Mu family.</text>
</comment>
<feature type="domain" description="GST C-terminal" evidence="7">
    <location>
        <begin position="93"/>
        <end position="213"/>
    </location>
</feature>
<organism evidence="8 9">
    <name type="scientific">Clavelina lepadiformis</name>
    <name type="common">Light-bulb sea squirt</name>
    <name type="synonym">Ascidia lepadiformis</name>
    <dbReference type="NCBI Taxonomy" id="159417"/>
    <lineage>
        <taxon>Eukaryota</taxon>
        <taxon>Metazoa</taxon>
        <taxon>Chordata</taxon>
        <taxon>Tunicata</taxon>
        <taxon>Ascidiacea</taxon>
        <taxon>Aplousobranchia</taxon>
        <taxon>Clavelinidae</taxon>
        <taxon>Clavelina</taxon>
    </lineage>
</organism>